<dbReference type="AlphaFoldDB" id="A0A8W8NYC1"/>
<dbReference type="PANTHER" id="PTHR24043:SF8">
    <property type="entry name" value="EGF-LIKE DOMAIN-CONTAINING PROTEIN"/>
    <property type="match status" value="1"/>
</dbReference>
<proteinExistence type="predicted"/>
<evidence type="ECO:0000313" key="8">
    <source>
        <dbReference type="EnsemblMetazoa" id="G7463.1:cds"/>
    </source>
</evidence>
<evidence type="ECO:0000256" key="2">
    <source>
        <dbReference type="ARBA" id="ARBA00022729"/>
    </source>
</evidence>
<evidence type="ECO:0000256" key="3">
    <source>
        <dbReference type="ARBA" id="ARBA00022737"/>
    </source>
</evidence>
<dbReference type="Pfam" id="PF22633">
    <property type="entry name" value="F5_F8_type_C_2"/>
    <property type="match status" value="1"/>
</dbReference>
<name>A0A8W8NYC1_MAGGI</name>
<protein>
    <recommendedName>
        <fullName evidence="7">EGF-like domain-containing protein</fullName>
    </recommendedName>
</protein>
<dbReference type="Proteomes" id="UP000005408">
    <property type="component" value="Unassembled WGS sequence"/>
</dbReference>
<evidence type="ECO:0000256" key="5">
    <source>
        <dbReference type="SAM" id="Phobius"/>
    </source>
</evidence>
<dbReference type="PANTHER" id="PTHR24043">
    <property type="entry name" value="SCAVENGER RECEPTOR CLASS F"/>
    <property type="match status" value="1"/>
</dbReference>
<dbReference type="InterPro" id="IPR042635">
    <property type="entry name" value="MEGF10/SREC1/2-like"/>
</dbReference>
<evidence type="ECO:0000259" key="7">
    <source>
        <dbReference type="SMART" id="SM00181"/>
    </source>
</evidence>
<feature type="domain" description="EGF-like" evidence="7">
    <location>
        <begin position="294"/>
        <end position="333"/>
    </location>
</feature>
<keyword evidence="3" id="KW-0677">Repeat</keyword>
<feature type="signal peptide" evidence="6">
    <location>
        <begin position="1"/>
        <end position="17"/>
    </location>
</feature>
<dbReference type="Gene3D" id="2.170.300.10">
    <property type="entry name" value="Tie2 ligand-binding domain superfamily"/>
    <property type="match status" value="3"/>
</dbReference>
<evidence type="ECO:0000256" key="6">
    <source>
        <dbReference type="SAM" id="SignalP"/>
    </source>
</evidence>
<dbReference type="SUPFAM" id="SSF49785">
    <property type="entry name" value="Galactose-binding domain-like"/>
    <property type="match status" value="1"/>
</dbReference>
<dbReference type="SMART" id="SM00181">
    <property type="entry name" value="EGF"/>
    <property type="match status" value="7"/>
</dbReference>
<keyword evidence="5" id="KW-1133">Transmembrane helix</keyword>
<dbReference type="GO" id="GO:0005044">
    <property type="term" value="F:scavenger receptor activity"/>
    <property type="evidence" value="ECO:0007669"/>
    <property type="project" value="InterPro"/>
</dbReference>
<evidence type="ECO:0000256" key="1">
    <source>
        <dbReference type="ARBA" id="ARBA00022536"/>
    </source>
</evidence>
<dbReference type="InterPro" id="IPR008979">
    <property type="entry name" value="Galactose-bd-like_sf"/>
</dbReference>
<dbReference type="Gene3D" id="2.60.120.260">
    <property type="entry name" value="Galactose-binding domain-like"/>
    <property type="match status" value="1"/>
</dbReference>
<keyword evidence="9" id="KW-1185">Reference proteome</keyword>
<keyword evidence="1" id="KW-0245">EGF-like domain</keyword>
<feature type="domain" description="EGF-like" evidence="7">
    <location>
        <begin position="407"/>
        <end position="452"/>
    </location>
</feature>
<organism evidence="8 9">
    <name type="scientific">Magallana gigas</name>
    <name type="common">Pacific oyster</name>
    <name type="synonym">Crassostrea gigas</name>
    <dbReference type="NCBI Taxonomy" id="29159"/>
    <lineage>
        <taxon>Eukaryota</taxon>
        <taxon>Metazoa</taxon>
        <taxon>Spiralia</taxon>
        <taxon>Lophotrochozoa</taxon>
        <taxon>Mollusca</taxon>
        <taxon>Bivalvia</taxon>
        <taxon>Autobranchia</taxon>
        <taxon>Pteriomorphia</taxon>
        <taxon>Ostreida</taxon>
        <taxon>Ostreoidea</taxon>
        <taxon>Ostreidae</taxon>
        <taxon>Magallana</taxon>
    </lineage>
</organism>
<feature type="chain" id="PRO_5036468863" description="EGF-like domain-containing protein" evidence="6">
    <location>
        <begin position="18"/>
        <end position="638"/>
    </location>
</feature>
<sequence length="638" mass="70189">TMDFKSLVLCLIGLSVAFSYDNISLKKMATQSHTYSNLLDDAKYGVDGNSATCMKTYDIGVNSLIAAVWWKVDLRRVYRIHSINILFKNYDGYEARQRGRLAGFSLYVSNTDVSSTVDIKSSSLYYKDGSQLPSLNFTSTCTMFGRYVIYYNQRRREVTYPEKYELDNVFTELCEVIVNGCNESDVYGSDCDIQCPTHCKGNMCHIQNGTCYGCQPGWMGTTCNTKCREGWYGMNCSQQCVGHCRDNDTCNHVTGGCDPGCDAAWTGYMCDKNCDNGTDDIDCINRCHCLNNYPCNKQTGNCEGECNPGYTNSNCSKKCPPGYFGMGCSNTCSGHCIRNEPCDHVSGECSNGCQDGFEGTHCNSSCIVGYYGRNCSYVCPFTCQTCRHTDGMCTCKAGWTGARCTKECQPGYFGVGCSNTCSGHCIRNEPCDHVSGECSNGCNDGYEGTHCNNSCIVGYYGRNCSHVCPFTCQTCRHTDGLCSCKAGWTGPRCTRECNESYGENCKHPCSSHCVNKTCDRFNGNCVYGCTEGHNCDQNTDNLQTSDTKSITLISMALIAAFTISLVVNVILISASLIRTRKKSKQFCCRSSSSSENQSVTNDGASQYQELSVLSVGDNTYQTLTPNVAKGDNTYQTLD</sequence>
<feature type="domain" description="EGF-like" evidence="7">
    <location>
        <begin position="378"/>
        <end position="405"/>
    </location>
</feature>
<dbReference type="FunFam" id="2.170.300.10:FF:000041">
    <property type="entry name" value="Tyrosine protein kinase receptor tie-1, putative"/>
    <property type="match status" value="1"/>
</dbReference>
<dbReference type="InterPro" id="IPR009030">
    <property type="entry name" value="Growth_fac_rcpt_cys_sf"/>
</dbReference>
<dbReference type="EnsemblMetazoa" id="G7463.1">
    <property type="protein sequence ID" value="G7463.1:cds"/>
    <property type="gene ID" value="G7463"/>
</dbReference>
<evidence type="ECO:0000256" key="4">
    <source>
        <dbReference type="ARBA" id="ARBA00023157"/>
    </source>
</evidence>
<feature type="domain" description="EGF-like" evidence="7">
    <location>
        <begin position="198"/>
        <end position="237"/>
    </location>
</feature>
<accession>A0A8W8NYC1</accession>
<feature type="domain" description="EGF-like" evidence="7">
    <location>
        <begin position="249"/>
        <end position="284"/>
    </location>
</feature>
<keyword evidence="5" id="KW-0472">Membrane</keyword>
<keyword evidence="5" id="KW-0812">Transmembrane</keyword>
<dbReference type="InterPro" id="IPR000742">
    <property type="entry name" value="EGF"/>
</dbReference>
<evidence type="ECO:0000313" key="9">
    <source>
        <dbReference type="Proteomes" id="UP000005408"/>
    </source>
</evidence>
<keyword evidence="4" id="KW-1015">Disulfide bond</keyword>
<reference evidence="8" key="1">
    <citation type="submission" date="2022-08" db="UniProtKB">
        <authorList>
            <consortium name="EnsemblMetazoa"/>
        </authorList>
    </citation>
    <scope>IDENTIFICATION</scope>
    <source>
        <strain evidence="8">05x7-T-G4-1.051#20</strain>
    </source>
</reference>
<dbReference type="SUPFAM" id="SSF57184">
    <property type="entry name" value="Growth factor receptor domain"/>
    <property type="match status" value="1"/>
</dbReference>
<feature type="domain" description="EGF-like" evidence="7">
    <location>
        <begin position="341"/>
        <end position="376"/>
    </location>
</feature>
<feature type="transmembrane region" description="Helical" evidence="5">
    <location>
        <begin position="552"/>
        <end position="577"/>
    </location>
</feature>
<feature type="domain" description="EGF-like" evidence="7">
    <location>
        <begin position="463"/>
        <end position="494"/>
    </location>
</feature>
<keyword evidence="2 6" id="KW-0732">Signal</keyword>